<evidence type="ECO:0008006" key="3">
    <source>
        <dbReference type="Google" id="ProtNLM"/>
    </source>
</evidence>
<sequence length="123" mass="14176">MFPILVITVSKINSVVYLWPHQCGVCCKSLLRNSVLKQLMTVRTGERYHQGNVCCKSFLLSRNLQYHINIHTEVHTEGHTFQSKICCKSFSLDVCYKSFYTKQPFAVLFGNSHEWATIPVFSL</sequence>
<dbReference type="Gene3D" id="3.30.160.60">
    <property type="entry name" value="Classic Zinc Finger"/>
    <property type="match status" value="1"/>
</dbReference>
<reference evidence="1 2" key="1">
    <citation type="submission" date="2024-02" db="EMBL/GenBank/DDBJ databases">
        <authorList>
            <person name="Daric V."/>
            <person name="Darras S."/>
        </authorList>
    </citation>
    <scope>NUCLEOTIDE SEQUENCE [LARGE SCALE GENOMIC DNA]</scope>
</reference>
<evidence type="ECO:0000313" key="1">
    <source>
        <dbReference type="EMBL" id="CAK8686361.1"/>
    </source>
</evidence>
<gene>
    <name evidence="1" type="ORF">CVLEPA_LOCUS18303</name>
</gene>
<dbReference type="Proteomes" id="UP001642483">
    <property type="component" value="Unassembled WGS sequence"/>
</dbReference>
<protein>
    <recommendedName>
        <fullName evidence="3">C2H2-type domain-containing protein</fullName>
    </recommendedName>
</protein>
<keyword evidence="2" id="KW-1185">Reference proteome</keyword>
<proteinExistence type="predicted"/>
<evidence type="ECO:0000313" key="2">
    <source>
        <dbReference type="Proteomes" id="UP001642483"/>
    </source>
</evidence>
<accession>A0ABP0G3D4</accession>
<dbReference type="EMBL" id="CAWYQH010000102">
    <property type="protein sequence ID" value="CAK8686361.1"/>
    <property type="molecule type" value="Genomic_DNA"/>
</dbReference>
<dbReference type="InterPro" id="IPR036236">
    <property type="entry name" value="Znf_C2H2_sf"/>
</dbReference>
<dbReference type="SUPFAM" id="SSF57667">
    <property type="entry name" value="beta-beta-alpha zinc fingers"/>
    <property type="match status" value="1"/>
</dbReference>
<name>A0ABP0G3D4_CLALP</name>
<organism evidence="1 2">
    <name type="scientific">Clavelina lepadiformis</name>
    <name type="common">Light-bulb sea squirt</name>
    <name type="synonym">Ascidia lepadiformis</name>
    <dbReference type="NCBI Taxonomy" id="159417"/>
    <lineage>
        <taxon>Eukaryota</taxon>
        <taxon>Metazoa</taxon>
        <taxon>Chordata</taxon>
        <taxon>Tunicata</taxon>
        <taxon>Ascidiacea</taxon>
        <taxon>Aplousobranchia</taxon>
        <taxon>Clavelinidae</taxon>
        <taxon>Clavelina</taxon>
    </lineage>
</organism>
<comment type="caution">
    <text evidence="1">The sequence shown here is derived from an EMBL/GenBank/DDBJ whole genome shotgun (WGS) entry which is preliminary data.</text>
</comment>